<sequence length="154" mass="16432">MSVFNDAVAQLGKVGSGELDKVGEYCTSVKQEIEADVVSARLDVPRWKSSDNEGHVGKSRDVFAHRATTYTGVYLPSRPAFARAAVPNLVFTPPCSRQQSAPQLAHVAILGSLTGVDLVLRDPFPFPAMIPSPSQSPVRAAPILQVLALVPTLP</sequence>
<comment type="caution">
    <text evidence="1">The sequence shown here is derived from an EMBL/GenBank/DDBJ whole genome shotgun (WGS) entry which is preliminary data.</text>
</comment>
<name>A0AAV9Z4N4_9AGAR</name>
<dbReference type="EMBL" id="JAWWNJ010000209">
    <property type="protein sequence ID" value="KAK6971575.1"/>
    <property type="molecule type" value="Genomic_DNA"/>
</dbReference>
<evidence type="ECO:0000313" key="1">
    <source>
        <dbReference type="EMBL" id="KAK6971575.1"/>
    </source>
</evidence>
<dbReference type="Proteomes" id="UP001362999">
    <property type="component" value="Unassembled WGS sequence"/>
</dbReference>
<dbReference type="AlphaFoldDB" id="A0AAV9Z4N4"/>
<keyword evidence="2" id="KW-1185">Reference proteome</keyword>
<gene>
    <name evidence="1" type="ORF">R3P38DRAFT_3242175</name>
</gene>
<reference evidence="1 2" key="1">
    <citation type="journal article" date="2024" name="J Genomics">
        <title>Draft genome sequencing and assembly of Favolaschia claudopus CIRM-BRFM 2984 isolated from oak limbs.</title>
        <authorList>
            <person name="Navarro D."/>
            <person name="Drula E."/>
            <person name="Chaduli D."/>
            <person name="Cazenave R."/>
            <person name="Ahrendt S."/>
            <person name="Wang J."/>
            <person name="Lipzen A."/>
            <person name="Daum C."/>
            <person name="Barry K."/>
            <person name="Grigoriev I.V."/>
            <person name="Favel A."/>
            <person name="Rosso M.N."/>
            <person name="Martin F."/>
        </authorList>
    </citation>
    <scope>NUCLEOTIDE SEQUENCE [LARGE SCALE GENOMIC DNA]</scope>
    <source>
        <strain evidence="1 2">CIRM-BRFM 2984</strain>
    </source>
</reference>
<evidence type="ECO:0000313" key="2">
    <source>
        <dbReference type="Proteomes" id="UP001362999"/>
    </source>
</evidence>
<protein>
    <submittedName>
        <fullName evidence="1">Uncharacterized protein</fullName>
    </submittedName>
</protein>
<accession>A0AAV9Z4N4</accession>
<proteinExistence type="predicted"/>
<organism evidence="1 2">
    <name type="scientific">Favolaschia claudopus</name>
    <dbReference type="NCBI Taxonomy" id="2862362"/>
    <lineage>
        <taxon>Eukaryota</taxon>
        <taxon>Fungi</taxon>
        <taxon>Dikarya</taxon>
        <taxon>Basidiomycota</taxon>
        <taxon>Agaricomycotina</taxon>
        <taxon>Agaricomycetes</taxon>
        <taxon>Agaricomycetidae</taxon>
        <taxon>Agaricales</taxon>
        <taxon>Marasmiineae</taxon>
        <taxon>Mycenaceae</taxon>
        <taxon>Favolaschia</taxon>
    </lineage>
</organism>